<feature type="region of interest" description="Disordered" evidence="1">
    <location>
        <begin position="26"/>
        <end position="92"/>
    </location>
</feature>
<protein>
    <submittedName>
        <fullName evidence="2">Uncharacterized protein</fullName>
    </submittedName>
</protein>
<sequence length="92" mass="10449">MEEVFSDIRSMGFFWLKHRLLSMLPEKKTSPEQDRGGRRGRTGVTKGGPHVLVRRKQHNSDGEDGTEGDGGGRRGRTVVTWRRRGGGRYHTE</sequence>
<dbReference type="EMBL" id="MNCJ02000331">
    <property type="protein sequence ID" value="KAF5760933.1"/>
    <property type="molecule type" value="Genomic_DNA"/>
</dbReference>
<reference evidence="2" key="2">
    <citation type="submission" date="2020-06" db="EMBL/GenBank/DDBJ databases">
        <title>Helianthus annuus Genome sequencing and assembly Release 2.</title>
        <authorList>
            <person name="Gouzy J."/>
            <person name="Langlade N."/>
            <person name="Munos S."/>
        </authorList>
    </citation>
    <scope>NUCLEOTIDE SEQUENCE</scope>
    <source>
        <tissue evidence="2">Leaves</tissue>
    </source>
</reference>
<evidence type="ECO:0000313" key="2">
    <source>
        <dbReference type="EMBL" id="KAF5760933.1"/>
    </source>
</evidence>
<feature type="compositionally biased region" description="Basic and acidic residues" evidence="1">
    <location>
        <begin position="26"/>
        <end position="37"/>
    </location>
</feature>
<organism evidence="2 3">
    <name type="scientific">Helianthus annuus</name>
    <name type="common">Common sunflower</name>
    <dbReference type="NCBI Taxonomy" id="4232"/>
    <lineage>
        <taxon>Eukaryota</taxon>
        <taxon>Viridiplantae</taxon>
        <taxon>Streptophyta</taxon>
        <taxon>Embryophyta</taxon>
        <taxon>Tracheophyta</taxon>
        <taxon>Spermatophyta</taxon>
        <taxon>Magnoliopsida</taxon>
        <taxon>eudicotyledons</taxon>
        <taxon>Gunneridae</taxon>
        <taxon>Pentapetalae</taxon>
        <taxon>asterids</taxon>
        <taxon>campanulids</taxon>
        <taxon>Asterales</taxon>
        <taxon>Asteraceae</taxon>
        <taxon>Asteroideae</taxon>
        <taxon>Heliantheae alliance</taxon>
        <taxon>Heliantheae</taxon>
        <taxon>Helianthus</taxon>
    </lineage>
</organism>
<comment type="caution">
    <text evidence="2">The sequence shown here is derived from an EMBL/GenBank/DDBJ whole genome shotgun (WGS) entry which is preliminary data.</text>
</comment>
<proteinExistence type="predicted"/>
<gene>
    <name evidence="2" type="ORF">HanXRQr2_Chr16g0759211</name>
</gene>
<accession>A0A9K3GZI7</accession>
<dbReference type="Gramene" id="mRNA:HanXRQr2_Chr16g0759211">
    <property type="protein sequence ID" value="mRNA:HanXRQr2_Chr16g0759211"/>
    <property type="gene ID" value="HanXRQr2_Chr16g0759211"/>
</dbReference>
<dbReference type="AlphaFoldDB" id="A0A9K3GZI7"/>
<evidence type="ECO:0000313" key="3">
    <source>
        <dbReference type="Proteomes" id="UP000215914"/>
    </source>
</evidence>
<feature type="compositionally biased region" description="Basic residues" evidence="1">
    <location>
        <begin position="73"/>
        <end position="92"/>
    </location>
</feature>
<reference evidence="2" key="1">
    <citation type="journal article" date="2017" name="Nature">
        <title>The sunflower genome provides insights into oil metabolism, flowering and Asterid evolution.</title>
        <authorList>
            <person name="Badouin H."/>
            <person name="Gouzy J."/>
            <person name="Grassa C.J."/>
            <person name="Murat F."/>
            <person name="Staton S.E."/>
            <person name="Cottret L."/>
            <person name="Lelandais-Briere C."/>
            <person name="Owens G.L."/>
            <person name="Carrere S."/>
            <person name="Mayjonade B."/>
            <person name="Legrand L."/>
            <person name="Gill N."/>
            <person name="Kane N.C."/>
            <person name="Bowers J.E."/>
            <person name="Hubner S."/>
            <person name="Bellec A."/>
            <person name="Berard A."/>
            <person name="Berges H."/>
            <person name="Blanchet N."/>
            <person name="Boniface M.C."/>
            <person name="Brunel D."/>
            <person name="Catrice O."/>
            <person name="Chaidir N."/>
            <person name="Claudel C."/>
            <person name="Donnadieu C."/>
            <person name="Faraut T."/>
            <person name="Fievet G."/>
            <person name="Helmstetter N."/>
            <person name="King M."/>
            <person name="Knapp S.J."/>
            <person name="Lai Z."/>
            <person name="Le Paslier M.C."/>
            <person name="Lippi Y."/>
            <person name="Lorenzon L."/>
            <person name="Mandel J.R."/>
            <person name="Marage G."/>
            <person name="Marchand G."/>
            <person name="Marquand E."/>
            <person name="Bret-Mestries E."/>
            <person name="Morien E."/>
            <person name="Nambeesan S."/>
            <person name="Nguyen T."/>
            <person name="Pegot-Espagnet P."/>
            <person name="Pouilly N."/>
            <person name="Raftis F."/>
            <person name="Sallet E."/>
            <person name="Schiex T."/>
            <person name="Thomas J."/>
            <person name="Vandecasteele C."/>
            <person name="Vares D."/>
            <person name="Vear F."/>
            <person name="Vautrin S."/>
            <person name="Crespi M."/>
            <person name="Mangin B."/>
            <person name="Burke J.M."/>
            <person name="Salse J."/>
            <person name="Munos S."/>
            <person name="Vincourt P."/>
            <person name="Rieseberg L.H."/>
            <person name="Langlade N.B."/>
        </authorList>
    </citation>
    <scope>NUCLEOTIDE SEQUENCE</scope>
    <source>
        <tissue evidence="2">Leaves</tissue>
    </source>
</reference>
<keyword evidence="3" id="KW-1185">Reference proteome</keyword>
<evidence type="ECO:0000256" key="1">
    <source>
        <dbReference type="SAM" id="MobiDB-lite"/>
    </source>
</evidence>
<dbReference type="Proteomes" id="UP000215914">
    <property type="component" value="Unassembled WGS sequence"/>
</dbReference>
<name>A0A9K3GZI7_HELAN</name>